<evidence type="ECO:0000313" key="4">
    <source>
        <dbReference type="EMBL" id="MCL7039496.1"/>
    </source>
</evidence>
<dbReference type="EMBL" id="JAJJMA010201843">
    <property type="protein sequence ID" value="MCL7039496.1"/>
    <property type="molecule type" value="Genomic_DNA"/>
</dbReference>
<evidence type="ECO:0000256" key="3">
    <source>
        <dbReference type="ARBA" id="ARBA00022946"/>
    </source>
</evidence>
<dbReference type="PANTHER" id="PTHR13068:SF46">
    <property type="entry name" value="OS03G0360600 PROTEIN"/>
    <property type="match status" value="1"/>
</dbReference>
<dbReference type="Proteomes" id="UP001177140">
    <property type="component" value="Unassembled WGS sequence"/>
</dbReference>
<name>A0AA42AT36_PAPNU</name>
<reference evidence="4" key="1">
    <citation type="submission" date="2022-03" db="EMBL/GenBank/DDBJ databases">
        <title>A functionally conserved STORR gene fusion in Papaver species that diverged 16.8 million years ago.</title>
        <authorList>
            <person name="Catania T."/>
        </authorList>
    </citation>
    <scope>NUCLEOTIDE SEQUENCE</scope>
    <source>
        <strain evidence="4">S-191538</strain>
    </source>
</reference>
<evidence type="ECO:0000313" key="5">
    <source>
        <dbReference type="Proteomes" id="UP001177140"/>
    </source>
</evidence>
<protein>
    <submittedName>
        <fullName evidence="4">Uncharacterized protein</fullName>
    </submittedName>
</protein>
<proteinExistence type="inferred from homology"/>
<dbReference type="GO" id="GO:0006353">
    <property type="term" value="P:DNA-templated transcription termination"/>
    <property type="evidence" value="ECO:0007669"/>
    <property type="project" value="UniProtKB-KW"/>
</dbReference>
<dbReference type="PANTHER" id="PTHR13068">
    <property type="entry name" value="CGI-12 PROTEIN-RELATED"/>
    <property type="match status" value="1"/>
</dbReference>
<dbReference type="Pfam" id="PF02536">
    <property type="entry name" value="mTERF"/>
    <property type="match status" value="1"/>
</dbReference>
<keyword evidence="3" id="KW-0809">Transit peptide</keyword>
<dbReference type="GO" id="GO:0003676">
    <property type="term" value="F:nucleic acid binding"/>
    <property type="evidence" value="ECO:0007669"/>
    <property type="project" value="InterPro"/>
</dbReference>
<sequence>MMIIPKLLNPPAKLTSSEKNSPNLSPLIKQQQADGYEEELNTLNLVVSFSLDDMKATIDFLRSMGFTTIEFRRIAGMCPEILTYKVSDVIPVFTFLLREAKVMGSDIRRVINRRPRLLVCNVEKRLRPTLYFLQSIGIAEVHKHTSLLSCSVEDKFIPRIDYLENIGFTNADALAMLRCFVIVLRTILSLNSITFTRRWEGI</sequence>
<dbReference type="InterPro" id="IPR038538">
    <property type="entry name" value="MTERF_sf"/>
</dbReference>
<keyword evidence="5" id="KW-1185">Reference proteome</keyword>
<accession>A0AA42AT36</accession>
<evidence type="ECO:0000256" key="2">
    <source>
        <dbReference type="ARBA" id="ARBA00022472"/>
    </source>
</evidence>
<dbReference type="SMART" id="SM00733">
    <property type="entry name" value="Mterf"/>
    <property type="match status" value="4"/>
</dbReference>
<organism evidence="4 5">
    <name type="scientific">Papaver nudicaule</name>
    <name type="common">Iceland poppy</name>
    <dbReference type="NCBI Taxonomy" id="74823"/>
    <lineage>
        <taxon>Eukaryota</taxon>
        <taxon>Viridiplantae</taxon>
        <taxon>Streptophyta</taxon>
        <taxon>Embryophyta</taxon>
        <taxon>Tracheophyta</taxon>
        <taxon>Spermatophyta</taxon>
        <taxon>Magnoliopsida</taxon>
        <taxon>Ranunculales</taxon>
        <taxon>Papaveraceae</taxon>
        <taxon>Papaveroideae</taxon>
        <taxon>Papaver</taxon>
    </lineage>
</organism>
<gene>
    <name evidence="4" type="ORF">MKW94_026418</name>
</gene>
<keyword evidence="2" id="KW-0806">Transcription termination</keyword>
<comment type="caution">
    <text evidence="4">The sequence shown here is derived from an EMBL/GenBank/DDBJ whole genome shotgun (WGS) entry which is preliminary data.</text>
</comment>
<keyword evidence="2" id="KW-0804">Transcription</keyword>
<dbReference type="Gene3D" id="1.25.70.10">
    <property type="entry name" value="Transcription termination factor 3, mitochondrial"/>
    <property type="match status" value="1"/>
</dbReference>
<dbReference type="InterPro" id="IPR003690">
    <property type="entry name" value="MTERF"/>
</dbReference>
<evidence type="ECO:0000256" key="1">
    <source>
        <dbReference type="ARBA" id="ARBA00007692"/>
    </source>
</evidence>
<dbReference type="AlphaFoldDB" id="A0AA42AT36"/>
<keyword evidence="2" id="KW-0805">Transcription regulation</keyword>
<comment type="similarity">
    <text evidence="1">Belongs to the mTERF family.</text>
</comment>